<feature type="region of interest" description="Disordered" evidence="1">
    <location>
        <begin position="246"/>
        <end position="285"/>
    </location>
</feature>
<evidence type="ECO:0000256" key="1">
    <source>
        <dbReference type="SAM" id="MobiDB-lite"/>
    </source>
</evidence>
<reference evidence="2" key="1">
    <citation type="submission" date="2023-07" db="EMBL/GenBank/DDBJ databases">
        <title>A chromosome-level genome assembly of Lolium multiflorum.</title>
        <authorList>
            <person name="Chen Y."/>
            <person name="Copetti D."/>
            <person name="Kolliker R."/>
            <person name="Studer B."/>
        </authorList>
    </citation>
    <scope>NUCLEOTIDE SEQUENCE</scope>
    <source>
        <strain evidence="2">02402/16</strain>
        <tissue evidence="2">Leaf</tissue>
    </source>
</reference>
<protein>
    <submittedName>
        <fullName evidence="2">Uncharacterized protein</fullName>
    </submittedName>
</protein>
<evidence type="ECO:0000313" key="2">
    <source>
        <dbReference type="EMBL" id="KAK1692199.1"/>
    </source>
</evidence>
<dbReference type="Proteomes" id="UP001231189">
    <property type="component" value="Unassembled WGS sequence"/>
</dbReference>
<keyword evidence="3" id="KW-1185">Reference proteome</keyword>
<comment type="caution">
    <text evidence="2">The sequence shown here is derived from an EMBL/GenBank/DDBJ whole genome shotgun (WGS) entry which is preliminary data.</text>
</comment>
<feature type="compositionally biased region" description="Basic and acidic residues" evidence="1">
    <location>
        <begin position="248"/>
        <end position="257"/>
    </location>
</feature>
<evidence type="ECO:0000313" key="3">
    <source>
        <dbReference type="Proteomes" id="UP001231189"/>
    </source>
</evidence>
<accession>A0AAD8TU65</accession>
<gene>
    <name evidence="2" type="ORF">QYE76_008896</name>
</gene>
<dbReference type="EMBL" id="JAUUTY010000001">
    <property type="protein sequence ID" value="KAK1692199.1"/>
    <property type="molecule type" value="Genomic_DNA"/>
</dbReference>
<proteinExistence type="predicted"/>
<dbReference type="AlphaFoldDB" id="A0AAD8TU65"/>
<sequence>MENYSLLMGAAAVMKMAVEMAAVSMEEPSGALPRPACRNRDSCPPDLGLAMAAARKVSWFSSIVSGFRSGALNRRRGGAGGSKGDDTIGGAARAAPAYGLGARAPSGPSRVFWMLRKRTPDEAEARISRNYDDWNTPEPTPTPILKKRGLIELNDEDMREAKKSLKEKGAVIDCNKGKVTFNVDDKEHTVYFPKKIDKKMEWNRYQLNQQELEVQQVMRVNREEGVYPSYYPEDWSVTEGALNAHIEGGGHHARDNTEEAEEHLDSSSDAASSSHQHVGHVEPPRFSSAQELYYDYAMNYPPARNNDPRWG</sequence>
<name>A0AAD8TU65_LOLMU</name>
<organism evidence="2 3">
    <name type="scientific">Lolium multiflorum</name>
    <name type="common">Italian ryegrass</name>
    <name type="synonym">Lolium perenne subsp. multiflorum</name>
    <dbReference type="NCBI Taxonomy" id="4521"/>
    <lineage>
        <taxon>Eukaryota</taxon>
        <taxon>Viridiplantae</taxon>
        <taxon>Streptophyta</taxon>
        <taxon>Embryophyta</taxon>
        <taxon>Tracheophyta</taxon>
        <taxon>Spermatophyta</taxon>
        <taxon>Magnoliopsida</taxon>
        <taxon>Liliopsida</taxon>
        <taxon>Poales</taxon>
        <taxon>Poaceae</taxon>
        <taxon>BOP clade</taxon>
        <taxon>Pooideae</taxon>
        <taxon>Poodae</taxon>
        <taxon>Poeae</taxon>
        <taxon>Poeae Chloroplast Group 2 (Poeae type)</taxon>
        <taxon>Loliodinae</taxon>
        <taxon>Loliinae</taxon>
        <taxon>Lolium</taxon>
    </lineage>
</organism>